<name>A0ABR2F7J8_9ROSI</name>
<organism evidence="2 3">
    <name type="scientific">Hibiscus sabdariffa</name>
    <name type="common">roselle</name>
    <dbReference type="NCBI Taxonomy" id="183260"/>
    <lineage>
        <taxon>Eukaryota</taxon>
        <taxon>Viridiplantae</taxon>
        <taxon>Streptophyta</taxon>
        <taxon>Embryophyta</taxon>
        <taxon>Tracheophyta</taxon>
        <taxon>Spermatophyta</taxon>
        <taxon>Magnoliopsida</taxon>
        <taxon>eudicotyledons</taxon>
        <taxon>Gunneridae</taxon>
        <taxon>Pentapetalae</taxon>
        <taxon>rosids</taxon>
        <taxon>malvids</taxon>
        <taxon>Malvales</taxon>
        <taxon>Malvaceae</taxon>
        <taxon>Malvoideae</taxon>
        <taxon>Hibiscus</taxon>
    </lineage>
</organism>
<sequence length="358" mass="39609">MKPLRINSAAKEPSGIEARGTWEQSIAETSALKPSCGTPSLSATSCPLLITRRLTRNDTCRNNRVILAFLYPIPALYRRMTVPIRLKDLYTLRRTGGARSDYMKKMYLTDGLPIRMVMPPAAVVEEEAEPAYPPAPAGDQPSPAATDQATPVPSPAVTSEAQASSTTTLESAPEVAEHQPPPAQTSDAPSLHLLQLRNQLQRIEARQLQFIEDTKVFQLSLVQFLIQQFPAVASFFPNNQAGTPQANQSSVEPSITARKTETVHYSSNVASDAFDWNTPYKQQLSSPVRPPVAHIPELSNVHKRKAPAVRILNEEHVSPTTTEVEEEEQTSPQPVKRQRRYHVITHDNDTDSSEIFAF</sequence>
<keyword evidence="3" id="KW-1185">Reference proteome</keyword>
<evidence type="ECO:0000313" key="2">
    <source>
        <dbReference type="EMBL" id="KAK8572992.1"/>
    </source>
</evidence>
<dbReference type="Proteomes" id="UP001472677">
    <property type="component" value="Unassembled WGS sequence"/>
</dbReference>
<feature type="region of interest" description="Disordered" evidence="1">
    <location>
        <begin position="315"/>
        <end position="337"/>
    </location>
</feature>
<reference evidence="2 3" key="1">
    <citation type="journal article" date="2024" name="G3 (Bethesda)">
        <title>Genome assembly of Hibiscus sabdariffa L. provides insights into metabolisms of medicinal natural products.</title>
        <authorList>
            <person name="Kim T."/>
        </authorList>
    </citation>
    <scope>NUCLEOTIDE SEQUENCE [LARGE SCALE GENOMIC DNA]</scope>
    <source>
        <strain evidence="2">TK-2024</strain>
        <tissue evidence="2">Old leaves</tissue>
    </source>
</reference>
<evidence type="ECO:0000313" key="3">
    <source>
        <dbReference type="Proteomes" id="UP001472677"/>
    </source>
</evidence>
<feature type="compositionally biased region" description="Polar residues" evidence="1">
    <location>
        <begin position="143"/>
        <end position="170"/>
    </location>
</feature>
<feature type="region of interest" description="Disordered" evidence="1">
    <location>
        <begin position="127"/>
        <end position="188"/>
    </location>
</feature>
<protein>
    <submittedName>
        <fullName evidence="2">Uncharacterized protein</fullName>
    </submittedName>
</protein>
<gene>
    <name evidence="2" type="ORF">V6N12_029032</name>
</gene>
<proteinExistence type="predicted"/>
<accession>A0ABR2F7J8</accession>
<evidence type="ECO:0000256" key="1">
    <source>
        <dbReference type="SAM" id="MobiDB-lite"/>
    </source>
</evidence>
<dbReference type="EMBL" id="JBBPBM010000008">
    <property type="protein sequence ID" value="KAK8572992.1"/>
    <property type="molecule type" value="Genomic_DNA"/>
</dbReference>
<comment type="caution">
    <text evidence="2">The sequence shown here is derived from an EMBL/GenBank/DDBJ whole genome shotgun (WGS) entry which is preliminary data.</text>
</comment>